<evidence type="ECO:0000313" key="11">
    <source>
        <dbReference type="EMBL" id="SPC81959.1"/>
    </source>
</evidence>
<keyword evidence="10" id="KW-0472">Membrane</keyword>
<keyword evidence="6" id="KW-0479">Metal-binding</keyword>
<name>A0A2N9F536_FAGSY</name>
<keyword evidence="7" id="KW-1133">Transmembrane helix</keyword>
<keyword evidence="8" id="KW-0560">Oxidoreductase</keyword>
<evidence type="ECO:0000256" key="8">
    <source>
        <dbReference type="ARBA" id="ARBA00023002"/>
    </source>
</evidence>
<dbReference type="SUPFAM" id="SSF48264">
    <property type="entry name" value="Cytochrome P450"/>
    <property type="match status" value="1"/>
</dbReference>
<organism evidence="11">
    <name type="scientific">Fagus sylvatica</name>
    <name type="common">Beechnut</name>
    <dbReference type="NCBI Taxonomy" id="28930"/>
    <lineage>
        <taxon>Eukaryota</taxon>
        <taxon>Viridiplantae</taxon>
        <taxon>Streptophyta</taxon>
        <taxon>Embryophyta</taxon>
        <taxon>Tracheophyta</taxon>
        <taxon>Spermatophyta</taxon>
        <taxon>Magnoliopsida</taxon>
        <taxon>eudicotyledons</taxon>
        <taxon>Gunneridae</taxon>
        <taxon>Pentapetalae</taxon>
        <taxon>rosids</taxon>
        <taxon>fabids</taxon>
        <taxon>Fagales</taxon>
        <taxon>Fagaceae</taxon>
        <taxon>Fagus</taxon>
    </lineage>
</organism>
<evidence type="ECO:0000256" key="7">
    <source>
        <dbReference type="ARBA" id="ARBA00022989"/>
    </source>
</evidence>
<comment type="subcellular location">
    <subcellularLocation>
        <location evidence="2">Membrane</location>
        <topology evidence="2">Single-pass membrane protein</topology>
    </subcellularLocation>
</comment>
<evidence type="ECO:0000256" key="10">
    <source>
        <dbReference type="ARBA" id="ARBA00023136"/>
    </source>
</evidence>
<keyword evidence="5" id="KW-0812">Transmembrane</keyword>
<evidence type="ECO:0000256" key="1">
    <source>
        <dbReference type="ARBA" id="ARBA00001971"/>
    </source>
</evidence>
<comment type="cofactor">
    <cofactor evidence="1">
        <name>heme</name>
        <dbReference type="ChEBI" id="CHEBI:30413"/>
    </cofactor>
</comment>
<dbReference type="GO" id="GO:0005783">
    <property type="term" value="C:endoplasmic reticulum"/>
    <property type="evidence" value="ECO:0007669"/>
    <property type="project" value="TreeGrafter"/>
</dbReference>
<sequence length="274" mass="30758">MFGSPSIIVCTPEICRRVLTNDEHFTIGYPKSVYLLSGRRSLHAISNVEHRRLRRLIGSPINGHEALTMYIKPTEDIVINSLDEWASMNEPFEFYTEIKRATFKIKTQLCMGSIKDSTLWTIQNLHADYRKGLMSMAINIPGFAFHKALKILEEEQVIEAKNPPRSKKKSLLAYSDAPKLRLKKTPKGLPLASIEPHATSAVEVPSKESVDQEVEKAGEKTKFFEKHKTKRKVLQDTRLSKKLLNSSKGVALHVARMKSARGSNYSFGGSCSGG</sequence>
<keyword evidence="9" id="KW-0408">Iron</keyword>
<evidence type="ECO:0000256" key="6">
    <source>
        <dbReference type="ARBA" id="ARBA00022723"/>
    </source>
</evidence>
<dbReference type="InterPro" id="IPR036396">
    <property type="entry name" value="Cyt_P450_sf"/>
</dbReference>
<dbReference type="GO" id="GO:0016132">
    <property type="term" value="P:brassinosteroid biosynthetic process"/>
    <property type="evidence" value="ECO:0007669"/>
    <property type="project" value="TreeGrafter"/>
</dbReference>
<proteinExistence type="inferred from homology"/>
<dbReference type="PANTHER" id="PTHR24286:SF199">
    <property type="entry name" value="CYTOCHROME P450 88D6"/>
    <property type="match status" value="1"/>
</dbReference>
<dbReference type="AlphaFoldDB" id="A0A2N9F536"/>
<evidence type="ECO:0000256" key="4">
    <source>
        <dbReference type="ARBA" id="ARBA00022617"/>
    </source>
</evidence>
<gene>
    <name evidence="11" type="ORF">FSB_LOCUS9841</name>
</gene>
<dbReference type="PANTHER" id="PTHR24286">
    <property type="entry name" value="CYTOCHROME P450 26"/>
    <property type="match status" value="1"/>
</dbReference>
<evidence type="ECO:0000256" key="5">
    <source>
        <dbReference type="ARBA" id="ARBA00022692"/>
    </source>
</evidence>
<dbReference type="GO" id="GO:0010268">
    <property type="term" value="P:brassinosteroid homeostasis"/>
    <property type="evidence" value="ECO:0007669"/>
    <property type="project" value="TreeGrafter"/>
</dbReference>
<dbReference type="GO" id="GO:0005506">
    <property type="term" value="F:iron ion binding"/>
    <property type="evidence" value="ECO:0007669"/>
    <property type="project" value="InterPro"/>
</dbReference>
<dbReference type="GO" id="GO:0020037">
    <property type="term" value="F:heme binding"/>
    <property type="evidence" value="ECO:0007669"/>
    <property type="project" value="InterPro"/>
</dbReference>
<accession>A0A2N9F536</accession>
<dbReference type="GO" id="GO:0016020">
    <property type="term" value="C:membrane"/>
    <property type="evidence" value="ECO:0007669"/>
    <property type="project" value="UniProtKB-SubCell"/>
</dbReference>
<dbReference type="EMBL" id="OIVN01000550">
    <property type="protein sequence ID" value="SPC81959.1"/>
    <property type="molecule type" value="Genomic_DNA"/>
</dbReference>
<evidence type="ECO:0000256" key="2">
    <source>
        <dbReference type="ARBA" id="ARBA00004167"/>
    </source>
</evidence>
<reference evidence="11" key="1">
    <citation type="submission" date="2018-02" db="EMBL/GenBank/DDBJ databases">
        <authorList>
            <person name="Cohen D.B."/>
            <person name="Kent A.D."/>
        </authorList>
    </citation>
    <scope>NUCLEOTIDE SEQUENCE</scope>
</reference>
<evidence type="ECO:0000256" key="9">
    <source>
        <dbReference type="ARBA" id="ARBA00023004"/>
    </source>
</evidence>
<comment type="similarity">
    <text evidence="3">Belongs to the cytochrome P450 family.</text>
</comment>
<keyword evidence="4" id="KW-0349">Heme</keyword>
<dbReference type="GO" id="GO:0051777">
    <property type="term" value="F:ent-kaurenoic acid monooxygenase activity"/>
    <property type="evidence" value="ECO:0007669"/>
    <property type="project" value="TreeGrafter"/>
</dbReference>
<evidence type="ECO:0000256" key="3">
    <source>
        <dbReference type="ARBA" id="ARBA00010617"/>
    </source>
</evidence>
<dbReference type="GO" id="GO:0016125">
    <property type="term" value="P:sterol metabolic process"/>
    <property type="evidence" value="ECO:0007669"/>
    <property type="project" value="TreeGrafter"/>
</dbReference>
<protein>
    <submittedName>
        <fullName evidence="11">Uncharacterized protein</fullName>
    </submittedName>
</protein>
<dbReference type="Gene3D" id="1.10.630.10">
    <property type="entry name" value="Cytochrome P450"/>
    <property type="match status" value="1"/>
</dbReference>